<protein>
    <submittedName>
        <fullName evidence="1">Uncharacterized protein</fullName>
    </submittedName>
</protein>
<sequence>MDKMYGVLVQDSQYHTIGPFNQEKVFFHFINIYPEIRINEDIKLDPVIDVKKRFQFQARKHSTQEGVLEGFNLRYEGGEDIPLIHWSGSLVLVRRAKAKLGHDLYDILSKSSEKDTKQIAKEIDNAIATCNKRVVWAKEQIINPRKAAKERKARFGNEIYELLWNIARVDNIQRRTDEAYNRCLEDLSALGLSEFQS</sequence>
<accession>A0ABD3SBB8</accession>
<reference evidence="1 2" key="1">
    <citation type="submission" date="2024-10" db="EMBL/GenBank/DDBJ databases">
        <title>Updated reference genomes for cyclostephanoid diatoms.</title>
        <authorList>
            <person name="Roberts W.R."/>
            <person name="Alverson A.J."/>
        </authorList>
    </citation>
    <scope>NUCLEOTIDE SEQUENCE [LARGE SCALE GENOMIC DNA]</scope>
    <source>
        <strain evidence="1 2">AJA228-03</strain>
    </source>
</reference>
<dbReference type="Proteomes" id="UP001530377">
    <property type="component" value="Unassembled WGS sequence"/>
</dbReference>
<evidence type="ECO:0000313" key="1">
    <source>
        <dbReference type="EMBL" id="KAL3821826.1"/>
    </source>
</evidence>
<keyword evidence="2" id="KW-1185">Reference proteome</keyword>
<organism evidence="1 2">
    <name type="scientific">Cyclostephanos tholiformis</name>
    <dbReference type="NCBI Taxonomy" id="382380"/>
    <lineage>
        <taxon>Eukaryota</taxon>
        <taxon>Sar</taxon>
        <taxon>Stramenopiles</taxon>
        <taxon>Ochrophyta</taxon>
        <taxon>Bacillariophyta</taxon>
        <taxon>Coscinodiscophyceae</taxon>
        <taxon>Thalassiosirophycidae</taxon>
        <taxon>Stephanodiscales</taxon>
        <taxon>Stephanodiscaceae</taxon>
        <taxon>Cyclostephanos</taxon>
    </lineage>
</organism>
<dbReference type="EMBL" id="JALLPB020000083">
    <property type="protein sequence ID" value="KAL3821826.1"/>
    <property type="molecule type" value="Genomic_DNA"/>
</dbReference>
<name>A0ABD3SBB8_9STRA</name>
<proteinExistence type="predicted"/>
<dbReference type="AlphaFoldDB" id="A0ABD3SBB8"/>
<comment type="caution">
    <text evidence="1">The sequence shown here is derived from an EMBL/GenBank/DDBJ whole genome shotgun (WGS) entry which is preliminary data.</text>
</comment>
<evidence type="ECO:0000313" key="2">
    <source>
        <dbReference type="Proteomes" id="UP001530377"/>
    </source>
</evidence>
<gene>
    <name evidence="1" type="ORF">ACHAXA_003328</name>
</gene>